<dbReference type="Pfam" id="PF22316">
    <property type="entry name" value="ABhydrolase-like_N"/>
    <property type="match status" value="1"/>
</dbReference>
<dbReference type="NCBIfam" id="NF047558">
    <property type="entry name" value="TPR_END_plus"/>
    <property type="match status" value="1"/>
</dbReference>
<dbReference type="InterPro" id="IPR029058">
    <property type="entry name" value="AB_hydrolase_fold"/>
</dbReference>
<evidence type="ECO:0000259" key="1">
    <source>
        <dbReference type="Pfam" id="PF22316"/>
    </source>
</evidence>
<dbReference type="InterPro" id="IPR054527">
    <property type="entry name" value="BCE_2095-like_N"/>
</dbReference>
<dbReference type="Proteomes" id="UP000614200">
    <property type="component" value="Unassembled WGS sequence"/>
</dbReference>
<evidence type="ECO:0000313" key="3">
    <source>
        <dbReference type="Proteomes" id="UP000614200"/>
    </source>
</evidence>
<sequence length="303" mass="34967">MIEDKILDETLGLINGSGTIDAYNFLKSNLSKLNEISSQVYNFLYCLAATSHNEEEALEWLEEAILDKGIWYRPEVFEDEDLESIVDNERFKVCVGVSEERYNNELKTACTKFTLDSVLEENLLVVLHGNQQNNVISQSYWSNVKLDKYQIEYLQSKELDSYNLYRWDEDGSAVEQLEQNLTKVSDMFQNTILSGFSAGCNAILHFIIETDIKIKGIILNSPWIPIIESQGRLIVETLKEKKIKCLLICGNQDEDCYPLYQQFNALAEEVGYEFQEVIEDEVGHEYSRDLYKYVSGFVSQNKM</sequence>
<reference evidence="2 3" key="1">
    <citation type="submission" date="2020-11" db="EMBL/GenBank/DDBJ databases">
        <title>Fusibacter basophilias sp. nov.</title>
        <authorList>
            <person name="Qiu D."/>
        </authorList>
    </citation>
    <scope>NUCLEOTIDE SEQUENCE [LARGE SCALE GENOMIC DNA]</scope>
    <source>
        <strain evidence="2 3">Q10-2</strain>
    </source>
</reference>
<feature type="domain" description="BCE-2095-like N-terminal" evidence="1">
    <location>
        <begin position="5"/>
        <end position="104"/>
    </location>
</feature>
<comment type="caution">
    <text evidence="2">The sequence shown here is derived from an EMBL/GenBank/DDBJ whole genome shotgun (WGS) entry which is preliminary data.</text>
</comment>
<dbReference type="EMBL" id="JADKNH010000001">
    <property type="protein sequence ID" value="MBF4691512.1"/>
    <property type="molecule type" value="Genomic_DNA"/>
</dbReference>
<dbReference type="RefSeq" id="WP_194699763.1">
    <property type="nucleotide sequence ID" value="NZ_JADKNH010000001.1"/>
</dbReference>
<keyword evidence="3" id="KW-1185">Reference proteome</keyword>
<name>A0ABR9ZM20_9FIRM</name>
<gene>
    <name evidence="2" type="ORF">ISU02_00200</name>
</gene>
<accession>A0ABR9ZM20</accession>
<evidence type="ECO:0000313" key="2">
    <source>
        <dbReference type="EMBL" id="MBF4691512.1"/>
    </source>
</evidence>
<dbReference type="Gene3D" id="3.40.50.1820">
    <property type="entry name" value="alpha/beta hydrolase"/>
    <property type="match status" value="1"/>
</dbReference>
<protein>
    <recommendedName>
        <fullName evidence="1">BCE-2095-like N-terminal domain-containing protein</fullName>
    </recommendedName>
</protein>
<proteinExistence type="predicted"/>
<organism evidence="2 3">
    <name type="scientific">Fusibacter ferrireducens</name>
    <dbReference type="NCBI Taxonomy" id="2785058"/>
    <lineage>
        <taxon>Bacteria</taxon>
        <taxon>Bacillati</taxon>
        <taxon>Bacillota</taxon>
        <taxon>Clostridia</taxon>
        <taxon>Eubacteriales</taxon>
        <taxon>Eubacteriales Family XII. Incertae Sedis</taxon>
        <taxon>Fusibacter</taxon>
    </lineage>
</organism>
<dbReference type="SUPFAM" id="SSF53474">
    <property type="entry name" value="alpha/beta-Hydrolases"/>
    <property type="match status" value="1"/>
</dbReference>